<accession>A7IKX9</accession>
<organism evidence="2 3">
    <name type="scientific">Xanthobacter autotrophicus (strain ATCC BAA-1158 / Py2)</name>
    <dbReference type="NCBI Taxonomy" id="78245"/>
    <lineage>
        <taxon>Bacteria</taxon>
        <taxon>Pseudomonadati</taxon>
        <taxon>Pseudomonadota</taxon>
        <taxon>Alphaproteobacteria</taxon>
        <taxon>Hyphomicrobiales</taxon>
        <taxon>Xanthobacteraceae</taxon>
        <taxon>Xanthobacter</taxon>
    </lineage>
</organism>
<dbReference type="AlphaFoldDB" id="A7IKX9"/>
<gene>
    <name evidence="2" type="ordered locus">Xaut_3443</name>
</gene>
<dbReference type="EMBL" id="CP000781">
    <property type="protein sequence ID" value="ABS68672.1"/>
    <property type="molecule type" value="Genomic_DNA"/>
</dbReference>
<dbReference type="Proteomes" id="UP000002417">
    <property type="component" value="Chromosome"/>
</dbReference>
<dbReference type="HOGENOM" id="CLU_1026545_0_0_5"/>
<protein>
    <submittedName>
        <fullName evidence="2">Uncharacterized protein</fullName>
    </submittedName>
</protein>
<reference evidence="2 3" key="1">
    <citation type="submission" date="2007-07" db="EMBL/GenBank/DDBJ databases">
        <title>Complete sequence of chromosome of Xanthobacter autotrophicus Py2.</title>
        <authorList>
            <consortium name="US DOE Joint Genome Institute"/>
            <person name="Copeland A."/>
            <person name="Lucas S."/>
            <person name="Lapidus A."/>
            <person name="Barry K."/>
            <person name="Glavina del Rio T."/>
            <person name="Hammon N."/>
            <person name="Israni S."/>
            <person name="Dalin E."/>
            <person name="Tice H."/>
            <person name="Pitluck S."/>
            <person name="Sims D."/>
            <person name="Brettin T."/>
            <person name="Bruce D."/>
            <person name="Detter J.C."/>
            <person name="Han C."/>
            <person name="Tapia R."/>
            <person name="Brainard J."/>
            <person name="Schmutz J."/>
            <person name="Larimer F."/>
            <person name="Land M."/>
            <person name="Hauser L."/>
            <person name="Kyrpides N."/>
            <person name="Kim E."/>
            <person name="Ensigns S.A."/>
            <person name="Richardson P."/>
        </authorList>
    </citation>
    <scope>NUCLEOTIDE SEQUENCE [LARGE SCALE GENOMIC DNA]</scope>
    <source>
        <strain evidence="3">ATCC BAA-1158 / Py2</strain>
    </source>
</reference>
<feature type="compositionally biased region" description="Basic and acidic residues" evidence="1">
    <location>
        <begin position="262"/>
        <end position="271"/>
    </location>
</feature>
<evidence type="ECO:0000256" key="1">
    <source>
        <dbReference type="SAM" id="MobiDB-lite"/>
    </source>
</evidence>
<dbReference type="OrthoDB" id="9919148at2"/>
<keyword evidence="3" id="KW-1185">Reference proteome</keyword>
<feature type="region of interest" description="Disordered" evidence="1">
    <location>
        <begin position="237"/>
        <end position="271"/>
    </location>
</feature>
<proteinExistence type="predicted"/>
<name>A7IKX9_XANP2</name>
<sequence length="271" mass="29762">MSPIPADIEYVRLAPALGEDEASYDPQATWDFSAIGWLLDEVKQAGGEIPRRYYRKHDTQGAYGDTPEDLMAMHADFKSVREARAALGRKISLAFTWEKSRRESGSEARRKKRPEVAAMIKARARRLSESLQEDSTLMQDLATEMGLSPFTGVVMGDFMDLLKALEQAAGKMENKTVSSAPFPQINMTPQELLFSRLLTAYREGLDADPTSGYSASHHDPKGPFVAFAKAAHKLAGKDQPSSDALESAMKTARGAGSGEDLIFCREPRNGS</sequence>
<evidence type="ECO:0000313" key="2">
    <source>
        <dbReference type="EMBL" id="ABS68672.1"/>
    </source>
</evidence>
<evidence type="ECO:0000313" key="3">
    <source>
        <dbReference type="Proteomes" id="UP000002417"/>
    </source>
</evidence>
<dbReference type="KEGG" id="xau:Xaut_3443"/>